<keyword evidence="1" id="KW-0560">Oxidoreductase</keyword>
<accession>A0AA43QRS8</accession>
<evidence type="ECO:0008006" key="4">
    <source>
        <dbReference type="Google" id="ProtNLM"/>
    </source>
</evidence>
<protein>
    <recommendedName>
        <fullName evidence="4">MGS207 protein</fullName>
    </recommendedName>
</protein>
<gene>
    <name evidence="2" type="ORF">OHK93_002660</name>
</gene>
<evidence type="ECO:0000256" key="1">
    <source>
        <dbReference type="ARBA" id="ARBA00023002"/>
    </source>
</evidence>
<dbReference type="EMBL" id="JAPUFD010000014">
    <property type="protein sequence ID" value="MDI1491451.1"/>
    <property type="molecule type" value="Genomic_DNA"/>
</dbReference>
<dbReference type="Proteomes" id="UP001161017">
    <property type="component" value="Unassembled WGS sequence"/>
</dbReference>
<dbReference type="PANTHER" id="PTHR35870:SF6">
    <property type="entry name" value="MGS207 PROTEIN"/>
    <property type="match status" value="1"/>
</dbReference>
<dbReference type="GO" id="GO:0016491">
    <property type="term" value="F:oxidoreductase activity"/>
    <property type="evidence" value="ECO:0007669"/>
    <property type="project" value="UniProtKB-KW"/>
</dbReference>
<name>A0AA43QRS8_9LECA</name>
<evidence type="ECO:0000313" key="3">
    <source>
        <dbReference type="Proteomes" id="UP001161017"/>
    </source>
</evidence>
<reference evidence="2" key="1">
    <citation type="journal article" date="2023" name="Genome Biol. Evol.">
        <title>First Whole Genome Sequence and Flow Cytometry Genome Size Data for the Lichen-Forming Fungus Ramalina farinacea (Ascomycota).</title>
        <authorList>
            <person name="Llewellyn T."/>
            <person name="Mian S."/>
            <person name="Hill R."/>
            <person name="Leitch I.J."/>
            <person name="Gaya E."/>
        </authorList>
    </citation>
    <scope>NUCLEOTIDE SEQUENCE</scope>
    <source>
        <strain evidence="2">LIQ254RAFAR</strain>
    </source>
</reference>
<dbReference type="Pfam" id="PF14027">
    <property type="entry name" value="Questin_oxidase"/>
    <property type="match status" value="1"/>
</dbReference>
<sequence>MFSSFTTFSNPFGVPRFLKSGSPKAINIPSVEIHDVETNADKRARNLKHLLKLNHTNHAVLFNDDQFHNHTPHILGSAYLLSAPSTHLSAIYESETKGLVSWRESPGEISTYDWRDYLSDRRYQRAYLDFFEDQVVLEGYDWKKVLNKYLFEGKEPLFNNLVAGLGHPLIHLGYAYELNSREVAMEALCLATACYNYLHKYLDNPSYSKPSSTPSSHAKPQTSTLDILAAIRKDPRFEHLGADADMKSLLEGHEAAVLEHWNSWQISEPKTQFEESQSTATAVLVGSVMPKDGSRKDYDFFFVHLLTTSHAVRIILPLISPEYHTHLVKQWWLITVLLYIVQGRPEIDLSRFAERDIKAKGWDYVDEQARGGKHSLDAHYVKGLRAMKAAKETWGDASRGIDKYWLKAAIALAEEFDGWGFSGVAEHEAEARMEGGITRRAA</sequence>
<dbReference type="AlphaFoldDB" id="A0AA43QRS8"/>
<evidence type="ECO:0000313" key="2">
    <source>
        <dbReference type="EMBL" id="MDI1491451.1"/>
    </source>
</evidence>
<dbReference type="InterPro" id="IPR025337">
    <property type="entry name" value="Questin_oxidase-like"/>
</dbReference>
<keyword evidence="3" id="KW-1185">Reference proteome</keyword>
<comment type="caution">
    <text evidence="2">The sequence shown here is derived from an EMBL/GenBank/DDBJ whole genome shotgun (WGS) entry which is preliminary data.</text>
</comment>
<dbReference type="PANTHER" id="PTHR35870">
    <property type="entry name" value="PROTEIN, PUTATIVE (AFU_ORTHOLOGUE AFUA_5G03330)-RELATED"/>
    <property type="match status" value="1"/>
</dbReference>
<proteinExistence type="predicted"/>
<organism evidence="2 3">
    <name type="scientific">Ramalina farinacea</name>
    <dbReference type="NCBI Taxonomy" id="258253"/>
    <lineage>
        <taxon>Eukaryota</taxon>
        <taxon>Fungi</taxon>
        <taxon>Dikarya</taxon>
        <taxon>Ascomycota</taxon>
        <taxon>Pezizomycotina</taxon>
        <taxon>Lecanoromycetes</taxon>
        <taxon>OSLEUM clade</taxon>
        <taxon>Lecanoromycetidae</taxon>
        <taxon>Lecanorales</taxon>
        <taxon>Lecanorineae</taxon>
        <taxon>Ramalinaceae</taxon>
        <taxon>Ramalina</taxon>
    </lineage>
</organism>